<dbReference type="EC" id="1.14.99.56" evidence="12"/>
<sequence length="332" mass="35587">MRTTAFLAATAASLGVANAHCYIWGVFVNGVDQGTFRAIRTPAYNGPSPHGYNNSPVKNLTSIDLRCNVLGDKQSGYTIQVRPGDNLTFDWHHEARTESDMVIASSHHGPALVYLSPDPPVEDSFVKIWEEGLYELSDQPFGAGKWATTADIAANHGHMNVRVPAGLKPGHYLVRAEMIALHEGDASYLKNSFRGAQFYPNCVQIEVVGDGTVELPKGVSFPGAYDYSDPGVVFDIYCSTKSSPLPKTPCATTYQIPGPTVWSGAWATTPAVDVGPISGPTTATLWSSWIEKSVVTVATYDGAEADVVSTSAYTPAWSTVYHTPEATPAPTS</sequence>
<dbReference type="Gene3D" id="2.70.50.70">
    <property type="match status" value="1"/>
</dbReference>
<dbReference type="GO" id="GO:0016787">
    <property type="term" value="F:hydrolase activity"/>
    <property type="evidence" value="ECO:0007669"/>
    <property type="project" value="UniProtKB-KW"/>
</dbReference>
<keyword evidence="7" id="KW-1015">Disulfide bond</keyword>
<evidence type="ECO:0000313" key="15">
    <source>
        <dbReference type="EMBL" id="OAA61898.1"/>
    </source>
</evidence>
<keyword evidence="6" id="KW-0186">Copper</keyword>
<comment type="caution">
    <text evidence="15">The sequence shown here is derived from an EMBL/GenBank/DDBJ whole genome shotgun (WGS) entry which is preliminary data.</text>
</comment>
<evidence type="ECO:0000256" key="5">
    <source>
        <dbReference type="ARBA" id="ARBA00023001"/>
    </source>
</evidence>
<keyword evidence="3" id="KW-0964">Secreted</keyword>
<evidence type="ECO:0000256" key="1">
    <source>
        <dbReference type="ARBA" id="ARBA00001973"/>
    </source>
</evidence>
<keyword evidence="9" id="KW-0624">Polysaccharide degradation</keyword>
<gene>
    <name evidence="15" type="ORF">SPI_04757</name>
</gene>
<evidence type="ECO:0000256" key="7">
    <source>
        <dbReference type="ARBA" id="ARBA00023157"/>
    </source>
</evidence>
<dbReference type="Proteomes" id="UP000076874">
    <property type="component" value="Unassembled WGS sequence"/>
</dbReference>
<evidence type="ECO:0000256" key="2">
    <source>
        <dbReference type="ARBA" id="ARBA00004613"/>
    </source>
</evidence>
<evidence type="ECO:0000256" key="13">
    <source>
        <dbReference type="SAM" id="SignalP"/>
    </source>
</evidence>
<dbReference type="AlphaFoldDB" id="A0A167UTL1"/>
<evidence type="ECO:0000256" key="12">
    <source>
        <dbReference type="ARBA" id="ARBA00047174"/>
    </source>
</evidence>
<feature type="domain" description="Auxiliary Activity family 9 catalytic" evidence="14">
    <location>
        <begin position="20"/>
        <end position="241"/>
    </location>
</feature>
<keyword evidence="4 13" id="KW-0732">Signal</keyword>
<evidence type="ECO:0000256" key="8">
    <source>
        <dbReference type="ARBA" id="ARBA00023277"/>
    </source>
</evidence>
<feature type="signal peptide" evidence="13">
    <location>
        <begin position="1"/>
        <end position="19"/>
    </location>
</feature>
<protein>
    <recommendedName>
        <fullName evidence="12">lytic cellulose monooxygenase (C4-dehydrogenating)</fullName>
        <ecNumber evidence="12">1.14.99.56</ecNumber>
    </recommendedName>
</protein>
<name>A0A167UTL1_9HYPO</name>
<comment type="subcellular location">
    <subcellularLocation>
        <location evidence="2">Secreted</location>
    </subcellularLocation>
</comment>
<dbReference type="OrthoDB" id="2525337at2759"/>
<dbReference type="STRING" id="1081102.A0A167UTL1"/>
<evidence type="ECO:0000259" key="14">
    <source>
        <dbReference type="Pfam" id="PF03443"/>
    </source>
</evidence>
<dbReference type="PANTHER" id="PTHR33353:SF17">
    <property type="entry name" value="ENDO-BETA-1,4-GLUCANASE D"/>
    <property type="match status" value="1"/>
</dbReference>
<dbReference type="InterPro" id="IPR005103">
    <property type="entry name" value="AA9_LPMO"/>
</dbReference>
<organism evidence="15 16">
    <name type="scientific">Niveomyces insectorum RCEF 264</name>
    <dbReference type="NCBI Taxonomy" id="1081102"/>
    <lineage>
        <taxon>Eukaryota</taxon>
        <taxon>Fungi</taxon>
        <taxon>Dikarya</taxon>
        <taxon>Ascomycota</taxon>
        <taxon>Pezizomycotina</taxon>
        <taxon>Sordariomycetes</taxon>
        <taxon>Hypocreomycetidae</taxon>
        <taxon>Hypocreales</taxon>
        <taxon>Cordycipitaceae</taxon>
        <taxon>Niveomyces</taxon>
    </lineage>
</organism>
<evidence type="ECO:0000256" key="10">
    <source>
        <dbReference type="ARBA" id="ARBA00044502"/>
    </source>
</evidence>
<dbReference type="EMBL" id="AZHD01000007">
    <property type="protein sequence ID" value="OAA61898.1"/>
    <property type="molecule type" value="Genomic_DNA"/>
</dbReference>
<evidence type="ECO:0000256" key="11">
    <source>
        <dbReference type="ARBA" id="ARBA00045077"/>
    </source>
</evidence>
<evidence type="ECO:0000256" key="3">
    <source>
        <dbReference type="ARBA" id="ARBA00022525"/>
    </source>
</evidence>
<dbReference type="Pfam" id="PF03443">
    <property type="entry name" value="AA9"/>
    <property type="match status" value="1"/>
</dbReference>
<keyword evidence="8" id="KW-0119">Carbohydrate metabolism</keyword>
<dbReference type="CDD" id="cd21175">
    <property type="entry name" value="LPMO_AA9"/>
    <property type="match status" value="1"/>
</dbReference>
<evidence type="ECO:0000256" key="9">
    <source>
        <dbReference type="ARBA" id="ARBA00023326"/>
    </source>
</evidence>
<evidence type="ECO:0000313" key="16">
    <source>
        <dbReference type="Proteomes" id="UP000076874"/>
    </source>
</evidence>
<feature type="chain" id="PRO_5007893159" description="lytic cellulose monooxygenase (C4-dehydrogenating)" evidence="13">
    <location>
        <begin position="20"/>
        <end position="332"/>
    </location>
</feature>
<comment type="cofactor">
    <cofactor evidence="1">
        <name>Cu(2+)</name>
        <dbReference type="ChEBI" id="CHEBI:29036"/>
    </cofactor>
</comment>
<keyword evidence="15" id="KW-0378">Hydrolase</keyword>
<dbReference type="GO" id="GO:0005576">
    <property type="term" value="C:extracellular region"/>
    <property type="evidence" value="ECO:0007669"/>
    <property type="project" value="UniProtKB-SubCell"/>
</dbReference>
<dbReference type="PANTHER" id="PTHR33353">
    <property type="entry name" value="PUTATIVE (AFU_ORTHOLOGUE AFUA_1G12560)-RELATED"/>
    <property type="match status" value="1"/>
</dbReference>
<comment type="similarity">
    <text evidence="10">Belongs to the polysaccharide monooxygenase AA9 family.</text>
</comment>
<accession>A0A167UTL1</accession>
<proteinExistence type="inferred from homology"/>
<evidence type="ECO:0000256" key="6">
    <source>
        <dbReference type="ARBA" id="ARBA00023008"/>
    </source>
</evidence>
<dbReference type="InterPro" id="IPR049892">
    <property type="entry name" value="AA9"/>
</dbReference>
<keyword evidence="16" id="KW-1185">Reference proteome</keyword>
<reference evidence="15 16" key="1">
    <citation type="journal article" date="2016" name="Genome Biol. Evol.">
        <title>Divergent and convergent evolution of fungal pathogenicity.</title>
        <authorList>
            <person name="Shang Y."/>
            <person name="Xiao G."/>
            <person name="Zheng P."/>
            <person name="Cen K."/>
            <person name="Zhan S."/>
            <person name="Wang C."/>
        </authorList>
    </citation>
    <scope>NUCLEOTIDE SEQUENCE [LARGE SCALE GENOMIC DNA]</scope>
    <source>
        <strain evidence="15 16">RCEF 264</strain>
    </source>
</reference>
<keyword evidence="5" id="KW-0136">Cellulose degradation</keyword>
<evidence type="ECO:0000256" key="4">
    <source>
        <dbReference type="ARBA" id="ARBA00022729"/>
    </source>
</evidence>
<dbReference type="GO" id="GO:0030245">
    <property type="term" value="P:cellulose catabolic process"/>
    <property type="evidence" value="ECO:0007669"/>
    <property type="project" value="UniProtKB-KW"/>
</dbReference>
<comment type="catalytic activity">
    <reaction evidence="11">
        <text>[(1-&gt;4)-beta-D-glucosyl]n+m + reduced acceptor + O2 = 4-dehydro-beta-D-glucosyl-[(1-&gt;4)-beta-D-glucosyl]n-1 + [(1-&gt;4)-beta-D-glucosyl]m + acceptor + H2O.</text>
        <dbReference type="EC" id="1.14.99.56"/>
    </reaction>
</comment>